<sequence>MAINAAEEETIESLKKWWEENGKQLMLGAVTIVAVFSAWSYWQYSQSGASESASDVYEEILALTLTEPGVLVSEAERNEILQLSEELISEHSDSIYAHYGALFAAQQHVAADNLNAAEATLQWIVDNPLGGLFVSEDEGLMLAASLRLGRVILAQGDSERALSIVNNIDPKGFEAGFAELRGDIYVAMDRFLDARDSYVAAQQAGSISDGLRMKLDELPDES</sequence>
<comment type="caution">
    <text evidence="9">The sequence shown here is derived from an EMBL/GenBank/DDBJ whole genome shotgun (WGS) entry which is preliminary data.</text>
</comment>
<evidence type="ECO:0000256" key="4">
    <source>
        <dbReference type="ARBA" id="ARBA00022692"/>
    </source>
</evidence>
<proteinExistence type="predicted"/>
<protein>
    <recommendedName>
        <fullName evidence="8">Ancillary SecYEG translocon subunit/Cell division coordinator CpoB TPR domain-containing protein</fullName>
    </recommendedName>
</protein>
<dbReference type="PIRSF" id="PIRSF006170">
    <property type="entry name" value="YfgM"/>
    <property type="match status" value="1"/>
</dbReference>
<dbReference type="InterPro" id="IPR026039">
    <property type="entry name" value="YfgM"/>
</dbReference>
<keyword evidence="4" id="KW-0812">Transmembrane</keyword>
<dbReference type="InterPro" id="IPR018704">
    <property type="entry name" value="SecYEG/CpoB_TPR"/>
</dbReference>
<keyword evidence="5" id="KW-1133">Transmembrane helix</keyword>
<keyword evidence="7" id="KW-0143">Chaperone</keyword>
<gene>
    <name evidence="9" type="ORF">CNF02_09660</name>
</gene>
<reference evidence="9 10" key="1">
    <citation type="submission" date="2017-08" db="EMBL/GenBank/DDBJ databases">
        <title>Fine stratification of microbial communities through a metagenomic profile of the photic zone.</title>
        <authorList>
            <person name="Haro-Moreno J.M."/>
            <person name="Lopez-Perez M."/>
            <person name="De La Torre J."/>
            <person name="Picazo A."/>
            <person name="Camacho A."/>
            <person name="Rodriguez-Valera F."/>
        </authorList>
    </citation>
    <scope>NUCLEOTIDE SEQUENCE [LARGE SCALE GENOMIC DNA]</scope>
    <source>
        <strain evidence="9">MED-G28</strain>
    </source>
</reference>
<evidence type="ECO:0000256" key="5">
    <source>
        <dbReference type="ARBA" id="ARBA00022989"/>
    </source>
</evidence>
<evidence type="ECO:0000256" key="2">
    <source>
        <dbReference type="ARBA" id="ARBA00004236"/>
    </source>
</evidence>
<evidence type="ECO:0000313" key="9">
    <source>
        <dbReference type="EMBL" id="PDH33206.1"/>
    </source>
</evidence>
<evidence type="ECO:0000256" key="7">
    <source>
        <dbReference type="ARBA" id="ARBA00023186"/>
    </source>
</evidence>
<evidence type="ECO:0000259" key="8">
    <source>
        <dbReference type="Pfam" id="PF09976"/>
    </source>
</evidence>
<name>A0A2A5WAL9_9GAMM</name>
<comment type="subcellular location">
    <subcellularLocation>
        <location evidence="2">Cell membrane</location>
    </subcellularLocation>
    <subcellularLocation>
        <location evidence="1">Membrane</location>
        <topology evidence="1">Single-pass membrane protein</topology>
    </subcellularLocation>
</comment>
<evidence type="ECO:0000256" key="1">
    <source>
        <dbReference type="ARBA" id="ARBA00004167"/>
    </source>
</evidence>
<dbReference type="GO" id="GO:0044877">
    <property type="term" value="F:protein-containing complex binding"/>
    <property type="evidence" value="ECO:0007669"/>
    <property type="project" value="InterPro"/>
</dbReference>
<feature type="domain" description="Ancillary SecYEG translocon subunit/Cell division coordinator CpoB TPR" evidence="8">
    <location>
        <begin position="15"/>
        <end position="218"/>
    </location>
</feature>
<evidence type="ECO:0000313" key="10">
    <source>
        <dbReference type="Proteomes" id="UP000219329"/>
    </source>
</evidence>
<keyword evidence="6" id="KW-0472">Membrane</keyword>
<dbReference type="PANTHER" id="PTHR38035">
    <property type="entry name" value="UPF0070 PROTEIN YFGM"/>
    <property type="match status" value="1"/>
</dbReference>
<dbReference type="AlphaFoldDB" id="A0A2A5WAL9"/>
<accession>A0A2A5WAL9</accession>
<dbReference type="PANTHER" id="PTHR38035:SF1">
    <property type="entry name" value="ANCILLARY SECYEG TRANSLOCON SUBUNIT"/>
    <property type="match status" value="1"/>
</dbReference>
<evidence type="ECO:0000256" key="6">
    <source>
        <dbReference type="ARBA" id="ARBA00023136"/>
    </source>
</evidence>
<organism evidence="9 10">
    <name type="scientific">OM182 bacterium MED-G28</name>
    <dbReference type="NCBI Taxonomy" id="1986256"/>
    <lineage>
        <taxon>Bacteria</taxon>
        <taxon>Pseudomonadati</taxon>
        <taxon>Pseudomonadota</taxon>
        <taxon>Gammaproteobacteria</taxon>
        <taxon>OMG group</taxon>
        <taxon>OM182 clade</taxon>
    </lineage>
</organism>
<evidence type="ECO:0000256" key="3">
    <source>
        <dbReference type="ARBA" id="ARBA00022475"/>
    </source>
</evidence>
<dbReference type="GO" id="GO:0005886">
    <property type="term" value="C:plasma membrane"/>
    <property type="evidence" value="ECO:0007669"/>
    <property type="project" value="UniProtKB-SubCell"/>
</dbReference>
<dbReference type="EMBL" id="NTJZ01000010">
    <property type="protein sequence ID" value="PDH33206.1"/>
    <property type="molecule type" value="Genomic_DNA"/>
</dbReference>
<dbReference type="Pfam" id="PF09976">
    <property type="entry name" value="TPR_21"/>
    <property type="match status" value="1"/>
</dbReference>
<keyword evidence="3" id="KW-1003">Cell membrane</keyword>
<dbReference type="Proteomes" id="UP000219329">
    <property type="component" value="Unassembled WGS sequence"/>
</dbReference>